<evidence type="ECO:0000256" key="3">
    <source>
        <dbReference type="ARBA" id="ARBA00009320"/>
    </source>
</evidence>
<dbReference type="InterPro" id="IPR043132">
    <property type="entry name" value="BCAT-like_C"/>
</dbReference>
<dbReference type="EMBL" id="PDLM01000005">
    <property type="protein sequence ID" value="RDW77123.1"/>
    <property type="molecule type" value="Genomic_DNA"/>
</dbReference>
<evidence type="ECO:0000256" key="2">
    <source>
        <dbReference type="ARBA" id="ARBA00005179"/>
    </source>
</evidence>
<dbReference type="PANTHER" id="PTHR42825:SF2">
    <property type="entry name" value="BRANCHED-CHAIN-AMINO-ACID AMINOTRANSFERASE 3, CHLOROPLASTIC-RELATED"/>
    <property type="match status" value="1"/>
</dbReference>
<dbReference type="FunFam" id="3.30.470.10:FF:000004">
    <property type="entry name" value="Branched-chain-amino-acid aminotransferase"/>
    <property type="match status" value="1"/>
</dbReference>
<evidence type="ECO:0000313" key="9">
    <source>
        <dbReference type="Proteomes" id="UP000256645"/>
    </source>
</evidence>
<dbReference type="Gene3D" id="3.20.10.10">
    <property type="entry name" value="D-amino Acid Aminotransferase, subunit A, domain 2"/>
    <property type="match status" value="1"/>
</dbReference>
<keyword evidence="4 8" id="KW-0032">Aminotransferase</keyword>
<dbReference type="InterPro" id="IPR005786">
    <property type="entry name" value="B_amino_transII"/>
</dbReference>
<comment type="pathway">
    <text evidence="2">Secondary metabolite biosynthesis.</text>
</comment>
<feature type="modified residue" description="N6-(pyridoxal phosphate)lysine" evidence="7">
    <location>
        <position position="191"/>
    </location>
</feature>
<dbReference type="PANTHER" id="PTHR42825">
    <property type="entry name" value="AMINO ACID AMINOTRANSFERASE"/>
    <property type="match status" value="1"/>
</dbReference>
<sequence>MASFPPAPVNTIDWSNIGFKVREVNGHIESHYSVKTGKWSSPTFIADPFLRIHGMAPALNYGQQAYEGLKAFRTPNNEIQIFRPQRNAARLAHSAEFISVPPVPESTFLECVHAAVSLNAAYVPPFETGAAMYIRPLVFGSSAQLGLNPPEEYTFLVYVLPVGVYHGVHPVKALILEDFDRSAPDGTGSAKVGGNYAPVLRWSDKARNEGYGITLHLDSKTRTEIDEFSTSGFIGVKKVGEDITLVVPDSKNVIQSVTSDSCLQIAKSLGWKTEVRSIKYEELPSFSEVMAAGTAAALVPIKSITRDSVVQTSQYIAEDSEEPGPVCLKLISTLQGIQRGKLEDTFGWTVKVSEVDMAKYADKAGEVLNGTNGSSVDKLP</sequence>
<evidence type="ECO:0000256" key="4">
    <source>
        <dbReference type="ARBA" id="ARBA00022576"/>
    </source>
</evidence>
<proteinExistence type="inferred from homology"/>
<dbReference type="Gene3D" id="3.30.470.10">
    <property type="match status" value="1"/>
</dbReference>
<dbReference type="Pfam" id="PF01063">
    <property type="entry name" value="Aminotran_4"/>
    <property type="match status" value="1"/>
</dbReference>
<comment type="caution">
    <text evidence="8">The sequence shown here is derived from an EMBL/GenBank/DDBJ whole genome shotgun (WGS) entry which is preliminary data.</text>
</comment>
<keyword evidence="5 8" id="KW-0808">Transferase</keyword>
<dbReference type="NCBIfam" id="TIGR01123">
    <property type="entry name" value="ilvE_II"/>
    <property type="match status" value="1"/>
</dbReference>
<dbReference type="AlphaFoldDB" id="A0A3D8RSU4"/>
<dbReference type="NCBIfam" id="NF009897">
    <property type="entry name" value="PRK13357.1"/>
    <property type="match status" value="1"/>
</dbReference>
<evidence type="ECO:0000256" key="7">
    <source>
        <dbReference type="PIRSR" id="PIRSR006468-1"/>
    </source>
</evidence>
<protein>
    <submittedName>
        <fullName evidence="8">Branched-chain amino acid aminotransferase II-2</fullName>
    </submittedName>
</protein>
<dbReference type="InterPro" id="IPR001544">
    <property type="entry name" value="Aminotrans_IV"/>
</dbReference>
<dbReference type="GO" id="GO:0004084">
    <property type="term" value="F:branched-chain-amino-acid transaminase activity"/>
    <property type="evidence" value="ECO:0007669"/>
    <property type="project" value="InterPro"/>
</dbReference>
<evidence type="ECO:0000256" key="1">
    <source>
        <dbReference type="ARBA" id="ARBA00001933"/>
    </source>
</evidence>
<dbReference type="OrthoDB" id="409992at2759"/>
<comment type="cofactor">
    <cofactor evidence="1">
        <name>pyridoxal 5'-phosphate</name>
        <dbReference type="ChEBI" id="CHEBI:597326"/>
    </cofactor>
</comment>
<dbReference type="SUPFAM" id="SSF56752">
    <property type="entry name" value="D-aminoacid aminotransferase-like PLP-dependent enzymes"/>
    <property type="match status" value="1"/>
</dbReference>
<name>A0A3D8RSU4_9HELO</name>
<dbReference type="InterPro" id="IPR043131">
    <property type="entry name" value="BCAT-like_N"/>
</dbReference>
<dbReference type="PIRSF" id="PIRSF006468">
    <property type="entry name" value="BCAT1"/>
    <property type="match status" value="1"/>
</dbReference>
<accession>A0A3D8RSU4</accession>
<dbReference type="FunFam" id="3.20.10.10:FF:000010">
    <property type="entry name" value="Branched-chain amino acid aminotransferase"/>
    <property type="match status" value="1"/>
</dbReference>
<comment type="similarity">
    <text evidence="3">Belongs to the class-IV pyridoxal-phosphate-dependent aminotransferase family.</text>
</comment>
<dbReference type="InterPro" id="IPR033939">
    <property type="entry name" value="BCAT_family"/>
</dbReference>
<reference evidence="8 9" key="1">
    <citation type="journal article" date="2018" name="IMA Fungus">
        <title>IMA Genome-F 9: Draft genome sequence of Annulohypoxylon stygium, Aspergillus mulundensis, Berkeleyomyces basicola (syn. Thielaviopsis basicola), Ceratocystis smalleyi, two Cercospora beticola strains, Coleophoma cylindrospora, Fusarium fracticaudum, Phialophora cf. hyalina, and Morchella septimelata.</title>
        <authorList>
            <person name="Wingfield B.D."/>
            <person name="Bills G.F."/>
            <person name="Dong Y."/>
            <person name="Huang W."/>
            <person name="Nel W.J."/>
            <person name="Swalarsk-Parry B.S."/>
            <person name="Vaghefi N."/>
            <person name="Wilken P.M."/>
            <person name="An Z."/>
            <person name="de Beer Z.W."/>
            <person name="De Vos L."/>
            <person name="Chen L."/>
            <person name="Duong T.A."/>
            <person name="Gao Y."/>
            <person name="Hammerbacher A."/>
            <person name="Kikkert J.R."/>
            <person name="Li Y."/>
            <person name="Li H."/>
            <person name="Li K."/>
            <person name="Li Q."/>
            <person name="Liu X."/>
            <person name="Ma X."/>
            <person name="Naidoo K."/>
            <person name="Pethybridge S.J."/>
            <person name="Sun J."/>
            <person name="Steenkamp E.T."/>
            <person name="van der Nest M.A."/>
            <person name="van Wyk S."/>
            <person name="Wingfield M.J."/>
            <person name="Xiong C."/>
            <person name="Yue Q."/>
            <person name="Zhang X."/>
        </authorList>
    </citation>
    <scope>NUCLEOTIDE SEQUENCE [LARGE SCALE GENOMIC DNA]</scope>
    <source>
        <strain evidence="8 9">BP6252</strain>
    </source>
</reference>
<keyword evidence="6" id="KW-0663">Pyridoxal phosphate</keyword>
<keyword evidence="9" id="KW-1185">Reference proteome</keyword>
<dbReference type="CDD" id="cd01557">
    <property type="entry name" value="BCAT_beta_family"/>
    <property type="match status" value="1"/>
</dbReference>
<dbReference type="Proteomes" id="UP000256645">
    <property type="component" value="Unassembled WGS sequence"/>
</dbReference>
<evidence type="ECO:0000256" key="5">
    <source>
        <dbReference type="ARBA" id="ARBA00022679"/>
    </source>
</evidence>
<evidence type="ECO:0000313" key="8">
    <source>
        <dbReference type="EMBL" id="RDW77123.1"/>
    </source>
</evidence>
<dbReference type="InterPro" id="IPR036038">
    <property type="entry name" value="Aminotransferase-like"/>
</dbReference>
<dbReference type="GO" id="GO:0009081">
    <property type="term" value="P:branched-chain amino acid metabolic process"/>
    <property type="evidence" value="ECO:0007669"/>
    <property type="project" value="InterPro"/>
</dbReference>
<evidence type="ECO:0000256" key="6">
    <source>
        <dbReference type="ARBA" id="ARBA00022898"/>
    </source>
</evidence>
<dbReference type="STRING" id="1849047.A0A3D8RSU4"/>
<organism evidence="8 9">
    <name type="scientific">Coleophoma cylindrospora</name>
    <dbReference type="NCBI Taxonomy" id="1849047"/>
    <lineage>
        <taxon>Eukaryota</taxon>
        <taxon>Fungi</taxon>
        <taxon>Dikarya</taxon>
        <taxon>Ascomycota</taxon>
        <taxon>Pezizomycotina</taxon>
        <taxon>Leotiomycetes</taxon>
        <taxon>Helotiales</taxon>
        <taxon>Dermateaceae</taxon>
        <taxon>Coleophoma</taxon>
    </lineage>
</organism>
<gene>
    <name evidence="8" type="ORF">BP6252_05176</name>
</gene>